<evidence type="ECO:0000256" key="6">
    <source>
        <dbReference type="ARBA" id="ARBA00024357"/>
    </source>
</evidence>
<dbReference type="SUPFAM" id="SSF52540">
    <property type="entry name" value="P-loop containing nucleoside triphosphate hydrolases"/>
    <property type="match status" value="1"/>
</dbReference>
<evidence type="ECO:0000256" key="8">
    <source>
        <dbReference type="RuleBase" id="RU365068"/>
    </source>
</evidence>
<evidence type="ECO:0000313" key="12">
    <source>
        <dbReference type="RefSeq" id="XP_021830767.1"/>
    </source>
</evidence>
<dbReference type="InterPro" id="IPR027417">
    <property type="entry name" value="P-loop_NTPase"/>
</dbReference>
<evidence type="ECO:0000256" key="4">
    <source>
        <dbReference type="ARBA" id="ARBA00022840"/>
    </source>
</evidence>
<accession>A0A6P5TUE3</accession>
<dbReference type="PROSITE" id="PS51194">
    <property type="entry name" value="HELICASE_CTER"/>
    <property type="match status" value="1"/>
</dbReference>
<dbReference type="RefSeq" id="XP_021830767.1">
    <property type="nucleotide sequence ID" value="XM_021975075.1"/>
</dbReference>
<gene>
    <name evidence="12" type="primary">LOC110770849</name>
</gene>
<evidence type="ECO:0000256" key="1">
    <source>
        <dbReference type="ARBA" id="ARBA00022741"/>
    </source>
</evidence>
<dbReference type="FunFam" id="3.40.50.300:FF:000379">
    <property type="entry name" value="RNA helicase"/>
    <property type="match status" value="1"/>
</dbReference>
<evidence type="ECO:0000259" key="10">
    <source>
        <dbReference type="PROSITE" id="PS51194"/>
    </source>
</evidence>
<keyword evidence="1 8" id="KW-0547">Nucleotide-binding</keyword>
<dbReference type="Gene3D" id="3.40.50.300">
    <property type="entry name" value="P-loop containing nucleotide triphosphate hydrolases"/>
    <property type="match status" value="1"/>
</dbReference>
<dbReference type="GO" id="GO:0005524">
    <property type="term" value="F:ATP binding"/>
    <property type="evidence" value="ECO:0007669"/>
    <property type="project" value="UniProtKB-UniRule"/>
</dbReference>
<evidence type="ECO:0000256" key="2">
    <source>
        <dbReference type="ARBA" id="ARBA00022801"/>
    </source>
</evidence>
<dbReference type="SMART" id="SM01178">
    <property type="entry name" value="DUF4217"/>
    <property type="match status" value="1"/>
</dbReference>
<keyword evidence="4 8" id="KW-0067">ATP-binding</keyword>
<dbReference type="Proteomes" id="UP000515124">
    <property type="component" value="Unplaced"/>
</dbReference>
<dbReference type="AlphaFoldDB" id="A0A6P5TUE3"/>
<feature type="domain" description="Helicase C-terminal" evidence="10">
    <location>
        <begin position="86"/>
        <end position="240"/>
    </location>
</feature>
<evidence type="ECO:0000256" key="7">
    <source>
        <dbReference type="ARBA" id="ARBA00047984"/>
    </source>
</evidence>
<name>A0A6P5TUE3_PRUAV</name>
<dbReference type="InterPro" id="IPR001650">
    <property type="entry name" value="Helicase_C-like"/>
</dbReference>
<dbReference type="Pfam" id="PF00271">
    <property type="entry name" value="Helicase_C"/>
    <property type="match status" value="1"/>
</dbReference>
<dbReference type="InterPro" id="IPR025313">
    <property type="entry name" value="SPB4-like_CTE"/>
</dbReference>
<dbReference type="SMART" id="SM00490">
    <property type="entry name" value="HELICc"/>
    <property type="match status" value="1"/>
</dbReference>
<keyword evidence="3 8" id="KW-0347">Helicase</keyword>
<comment type="catalytic activity">
    <reaction evidence="7 8">
        <text>ATP + H2O = ADP + phosphate + H(+)</text>
        <dbReference type="Rhea" id="RHEA:13065"/>
        <dbReference type="ChEBI" id="CHEBI:15377"/>
        <dbReference type="ChEBI" id="CHEBI:15378"/>
        <dbReference type="ChEBI" id="CHEBI:30616"/>
        <dbReference type="ChEBI" id="CHEBI:43474"/>
        <dbReference type="ChEBI" id="CHEBI:456216"/>
        <dbReference type="EC" id="3.6.4.13"/>
    </reaction>
</comment>
<comment type="similarity">
    <text evidence="6">Belongs to the DEAD box helicase family. DDX18/HAS1 subfamily.</text>
</comment>
<keyword evidence="5 8" id="KW-0694">RNA-binding</keyword>
<dbReference type="KEGG" id="pavi:110770849"/>
<dbReference type="GO" id="GO:0003724">
    <property type="term" value="F:RNA helicase activity"/>
    <property type="evidence" value="ECO:0007669"/>
    <property type="project" value="UniProtKB-EC"/>
</dbReference>
<evidence type="ECO:0000256" key="9">
    <source>
        <dbReference type="SAM" id="MobiDB-lite"/>
    </source>
</evidence>
<keyword evidence="2 8" id="KW-0378">Hydrolase</keyword>
<dbReference type="GO" id="GO:0016787">
    <property type="term" value="F:hydrolase activity"/>
    <property type="evidence" value="ECO:0007669"/>
    <property type="project" value="UniProtKB-KW"/>
</dbReference>
<sequence length="338" mass="38848">MTDAIPYTSFEDETKKKRKRKRGKTPLESTGAKESELQNPKEVIDLASVSLKEPIFIDVDDGRTKATNAGLQHGYCIVPSEKRFILLYSFLMKNQSKKVVVFYSSCKSVKFHSDLLRCVNVDCFDIHGEQKQQQRTTTFLEFCTAEKGILLCTDVAARGLDIRAVDVIVQFDPPDDPKEYIHRVGRTARGESGKGKEFIFLIPEEMQFIHYLTAEKVPVAEQQIRMNRLKNMQSKLEKMVEGNYYLHQSAREAYKSYLLAYNSHSMKDIFNVHRLDLRAVAASFCFCSPPKVNFNLTSSASKFRKKMHNLRGSRNGFSKSNPYGMQKGRDEIRQFVRH</sequence>
<dbReference type="CDD" id="cd18787">
    <property type="entry name" value="SF2_C_DEAD"/>
    <property type="match status" value="1"/>
</dbReference>
<dbReference type="EC" id="3.6.4.13" evidence="8"/>
<evidence type="ECO:0000313" key="11">
    <source>
        <dbReference type="Proteomes" id="UP000515124"/>
    </source>
</evidence>
<feature type="region of interest" description="Disordered" evidence="9">
    <location>
        <begin position="1"/>
        <end position="36"/>
    </location>
</feature>
<comment type="domain">
    <text evidence="8">The Q motif is unique to and characteristic of the DEAD box family of RNA helicases and controls ATP binding and hydrolysis.</text>
</comment>
<protein>
    <recommendedName>
        <fullName evidence="8">ATP-dependent RNA helicase</fullName>
        <ecNumber evidence="8">3.6.4.13</ecNumber>
    </recommendedName>
</protein>
<evidence type="ECO:0000256" key="3">
    <source>
        <dbReference type="ARBA" id="ARBA00022806"/>
    </source>
</evidence>
<comment type="function">
    <text evidence="8">RNA helicase.</text>
</comment>
<dbReference type="GeneID" id="110770849"/>
<proteinExistence type="inferred from homology"/>
<keyword evidence="11" id="KW-1185">Reference proteome</keyword>
<dbReference type="PANTHER" id="PTHR24031">
    <property type="entry name" value="RNA HELICASE"/>
    <property type="match status" value="1"/>
</dbReference>
<reference evidence="12" key="1">
    <citation type="submission" date="2025-08" db="UniProtKB">
        <authorList>
            <consortium name="RefSeq"/>
        </authorList>
    </citation>
    <scope>IDENTIFICATION</scope>
</reference>
<organism evidence="11 12">
    <name type="scientific">Prunus avium</name>
    <name type="common">Cherry</name>
    <name type="synonym">Cerasus avium</name>
    <dbReference type="NCBI Taxonomy" id="42229"/>
    <lineage>
        <taxon>Eukaryota</taxon>
        <taxon>Viridiplantae</taxon>
        <taxon>Streptophyta</taxon>
        <taxon>Embryophyta</taxon>
        <taxon>Tracheophyta</taxon>
        <taxon>Spermatophyta</taxon>
        <taxon>Magnoliopsida</taxon>
        <taxon>eudicotyledons</taxon>
        <taxon>Gunneridae</taxon>
        <taxon>Pentapetalae</taxon>
        <taxon>rosids</taxon>
        <taxon>fabids</taxon>
        <taxon>Rosales</taxon>
        <taxon>Rosaceae</taxon>
        <taxon>Amygdaloideae</taxon>
        <taxon>Amygdaleae</taxon>
        <taxon>Prunus</taxon>
    </lineage>
</organism>
<evidence type="ECO:0000256" key="5">
    <source>
        <dbReference type="ARBA" id="ARBA00022884"/>
    </source>
</evidence>
<dbReference type="Pfam" id="PF13959">
    <property type="entry name" value="CTE_SPB4"/>
    <property type="match status" value="1"/>
</dbReference>
<dbReference type="GO" id="GO:0003723">
    <property type="term" value="F:RNA binding"/>
    <property type="evidence" value="ECO:0007669"/>
    <property type="project" value="UniProtKB-UniRule"/>
</dbReference>